<dbReference type="AlphaFoldDB" id="A0A6J6G8A6"/>
<gene>
    <name evidence="1" type="ORF">UFOPK1722_01990</name>
</gene>
<protein>
    <submittedName>
        <fullName evidence="1">Unannotated protein</fullName>
    </submittedName>
</protein>
<name>A0A6J6G8A6_9ZZZZ</name>
<reference evidence="1" key="1">
    <citation type="submission" date="2020-05" db="EMBL/GenBank/DDBJ databases">
        <authorList>
            <person name="Chiriac C."/>
            <person name="Salcher M."/>
            <person name="Ghai R."/>
            <person name="Kavagutti S V."/>
        </authorList>
    </citation>
    <scope>NUCLEOTIDE SEQUENCE</scope>
</reference>
<proteinExistence type="predicted"/>
<accession>A0A6J6G8A6</accession>
<sequence>MLPDESSTSALGPDPVIPNVETVPSGAILLTVSEYTLAEYKLPAESNARS</sequence>
<dbReference type="EMBL" id="CAEZTS010000256">
    <property type="protein sequence ID" value="CAB4597397.1"/>
    <property type="molecule type" value="Genomic_DNA"/>
</dbReference>
<evidence type="ECO:0000313" key="1">
    <source>
        <dbReference type="EMBL" id="CAB4597397.1"/>
    </source>
</evidence>
<organism evidence="1">
    <name type="scientific">freshwater metagenome</name>
    <dbReference type="NCBI Taxonomy" id="449393"/>
    <lineage>
        <taxon>unclassified sequences</taxon>
        <taxon>metagenomes</taxon>
        <taxon>ecological metagenomes</taxon>
    </lineage>
</organism>